<dbReference type="InterPro" id="IPR011990">
    <property type="entry name" value="TPR-like_helical_dom_sf"/>
</dbReference>
<feature type="compositionally biased region" description="Polar residues" evidence="4">
    <location>
        <begin position="618"/>
        <end position="627"/>
    </location>
</feature>
<feature type="compositionally biased region" description="Low complexity" evidence="4">
    <location>
        <begin position="161"/>
        <end position="172"/>
    </location>
</feature>
<reference evidence="5" key="1">
    <citation type="submission" date="2021-01" db="EMBL/GenBank/DDBJ databases">
        <authorList>
            <person name="Corre E."/>
            <person name="Pelletier E."/>
            <person name="Niang G."/>
            <person name="Scheremetjew M."/>
            <person name="Finn R."/>
            <person name="Kale V."/>
            <person name="Holt S."/>
            <person name="Cochrane G."/>
            <person name="Meng A."/>
            <person name="Brown T."/>
            <person name="Cohen L."/>
        </authorList>
    </citation>
    <scope>NUCLEOTIDE SEQUENCE</scope>
    <source>
        <strain evidence="5">CCCM811</strain>
    </source>
</reference>
<dbReference type="Pfam" id="PF13424">
    <property type="entry name" value="TPR_12"/>
    <property type="match status" value="1"/>
</dbReference>
<evidence type="ECO:0000256" key="4">
    <source>
        <dbReference type="SAM" id="MobiDB-lite"/>
    </source>
</evidence>
<dbReference type="InterPro" id="IPR019734">
    <property type="entry name" value="TPR_rpt"/>
</dbReference>
<dbReference type="AlphaFoldDB" id="A0A6V3JYX6"/>
<dbReference type="SMART" id="SM00028">
    <property type="entry name" value="TPR"/>
    <property type="match status" value="9"/>
</dbReference>
<feature type="compositionally biased region" description="Low complexity" evidence="4">
    <location>
        <begin position="115"/>
        <end position="130"/>
    </location>
</feature>
<feature type="region of interest" description="Disordered" evidence="4">
    <location>
        <begin position="602"/>
        <end position="637"/>
    </location>
</feature>
<comment type="similarity">
    <text evidence="2">Belongs to the APC3/CDC27 family.</text>
</comment>
<name>A0A6V3JYX6_9EUKA</name>
<feature type="region of interest" description="Disordered" evidence="4">
    <location>
        <begin position="669"/>
        <end position="690"/>
    </location>
</feature>
<accession>A0A6V3JYX6</accession>
<sequence>MEGPGSPSLGSPSSSVNGPEEETSVKRTVHLNQATMKSLRNVAPQMLNKPQLHFLLGIQYLRIGHSPLAQEHLKLALDGYMSQSPQNCDKKWRRFVETKMKLAYAQSLYDFTTTGRAAAPGTGRAATSTSNDGPSGEKKATGRSGGDSGDDSEATADEAPEPSGDAAAAAAGLGPGKTGDFAASVVQKAIEEAKCIMTKLVKEESTRVDCWNHLGRLLFDEGNPPLARMVFEQFVNSFPGCNELENNLGFLRIVSDNMEKARQNFQDILRRNENHMEALNNYAAVLIYKGKYSEAIIPLNHGLNQVKSVPHMWNALAIAYMMEGKHNYAWHCFLKARDNEQCFSGSAWSTRFTMANCLRRMSAREPSIERKRKFLQGAENFLNTVAKLEETSDVHVALGLVHSARPQATDEDRKKTLDCLIKALRMDRTNKHAWNTLGLEFIRGARCDKAINYFLEAVHLDRKEPALWINLGIAYHLAGRFQDAETVLKKALELDANNIQAMNNLANMYKATNRVDKAKALYIKCIRILSQTLNPSEPSSKQTQTLIAQANNNLALVYIRQRQLENAMEHLLIAQRHDPKLQCVQDNIARLHALRLRLGAGATTPNSKRSLDEKHLQQQKLQQSNGPQPMEESSLASAPRAHIVPMASAVLATPLAATAVPVVEPVVVPRGVESQSRSEGQTTTPESLLR</sequence>
<dbReference type="Gene3D" id="1.25.40.10">
    <property type="entry name" value="Tetratricopeptide repeat domain"/>
    <property type="match status" value="2"/>
</dbReference>
<feature type="compositionally biased region" description="Low complexity" evidence="4">
    <location>
        <begin position="1"/>
        <end position="18"/>
    </location>
</feature>
<dbReference type="PROSITE" id="PS50005">
    <property type="entry name" value="TPR"/>
    <property type="match status" value="2"/>
</dbReference>
<evidence type="ECO:0000256" key="1">
    <source>
        <dbReference type="ARBA" id="ARBA00022803"/>
    </source>
</evidence>
<dbReference type="EMBL" id="HBIV01007847">
    <property type="protein sequence ID" value="CAE0652871.1"/>
    <property type="molecule type" value="Transcribed_RNA"/>
</dbReference>
<proteinExistence type="inferred from homology"/>
<feature type="region of interest" description="Disordered" evidence="4">
    <location>
        <begin position="115"/>
        <end position="172"/>
    </location>
</feature>
<feature type="compositionally biased region" description="Polar residues" evidence="4">
    <location>
        <begin position="673"/>
        <end position="690"/>
    </location>
</feature>
<feature type="repeat" description="TPR" evidence="3">
    <location>
        <begin position="465"/>
        <end position="498"/>
    </location>
</feature>
<feature type="repeat" description="TPR" evidence="3">
    <location>
        <begin position="431"/>
        <end position="464"/>
    </location>
</feature>
<evidence type="ECO:0000313" key="5">
    <source>
        <dbReference type="EMBL" id="CAE0652871.1"/>
    </source>
</evidence>
<protein>
    <submittedName>
        <fullName evidence="5">Uncharacterized protein</fullName>
    </submittedName>
</protein>
<evidence type="ECO:0000256" key="2">
    <source>
        <dbReference type="ARBA" id="ARBA00038210"/>
    </source>
</evidence>
<organism evidence="5">
    <name type="scientific">Lotharella globosa</name>
    <dbReference type="NCBI Taxonomy" id="91324"/>
    <lineage>
        <taxon>Eukaryota</taxon>
        <taxon>Sar</taxon>
        <taxon>Rhizaria</taxon>
        <taxon>Cercozoa</taxon>
        <taxon>Chlorarachniophyceae</taxon>
        <taxon>Lotharella</taxon>
    </lineage>
</organism>
<dbReference type="PANTHER" id="PTHR12558:SF13">
    <property type="entry name" value="CELL DIVISION CYCLE PROTEIN 27 HOMOLOG"/>
    <property type="match status" value="1"/>
</dbReference>
<dbReference type="PANTHER" id="PTHR12558">
    <property type="entry name" value="CELL DIVISION CYCLE 16,23,27"/>
    <property type="match status" value="1"/>
</dbReference>
<feature type="region of interest" description="Disordered" evidence="4">
    <location>
        <begin position="1"/>
        <end position="25"/>
    </location>
</feature>
<evidence type="ECO:0000256" key="3">
    <source>
        <dbReference type="PROSITE-ProRule" id="PRU00339"/>
    </source>
</evidence>
<keyword evidence="1 3" id="KW-0802">TPR repeat</keyword>
<dbReference type="SUPFAM" id="SSF48452">
    <property type="entry name" value="TPR-like"/>
    <property type="match status" value="2"/>
</dbReference>
<feature type="compositionally biased region" description="Acidic residues" evidence="4">
    <location>
        <begin position="148"/>
        <end position="160"/>
    </location>
</feature>
<gene>
    <name evidence="5" type="ORF">LGLO00237_LOCUS5849</name>
</gene>